<evidence type="ECO:0000256" key="8">
    <source>
        <dbReference type="ARBA" id="ARBA00022840"/>
    </source>
</evidence>
<evidence type="ECO:0000256" key="10">
    <source>
        <dbReference type="RuleBase" id="RU364115"/>
    </source>
</evidence>
<gene>
    <name evidence="12" type="ORF">ACFSRY_18280</name>
</gene>
<evidence type="ECO:0000313" key="12">
    <source>
        <dbReference type="EMBL" id="MFD2515826.1"/>
    </source>
</evidence>
<dbReference type="InterPro" id="IPR051268">
    <property type="entry name" value="Type-I_R_enzyme_R_subunit"/>
</dbReference>
<evidence type="ECO:0000259" key="11">
    <source>
        <dbReference type="PROSITE" id="PS51192"/>
    </source>
</evidence>
<keyword evidence="13" id="KW-1185">Reference proteome</keyword>
<sequence>MSQYLAEEAIEQAAIAWLREQEPYTYQHGSELKRDQSKAVLEDVFEQFLQRRYPQVPPKVLAELKQEFLFNSGTDLHQRNHAFHLKLSKGISKTWKDDTGKQHFGHFYPIAYDAVSENDFRVVNQFTIVGKNKRIPDLIIFVNGLPLVLFEFKNLFSQDATVEAAYNQVQHYTLDIPQVFEYNALTVVSDGQTTLHGMYSSGLEWFAAWKSTDGREVVNNGFALETLIKGLLVPERLLQYVRYFIFHEPDKGQLIKKGAKYHQFFGIQYALQQTLKSVRPYGDGRIGVVWHTTRSGKSITMAIYTGILRQLPELKNPTIVVQVDRFDLNRQLFDDFVAAKDLVGDVSIANTTDELRSLLSGEGGGVVFSTVQKFNLKDNANGRELEHPVLSTRDNIIVIADECHRTQYGLIQGFANNLRRALPQASFIGFTGTPVDSKDADTEAVFGEIIHTYDIRQATEDKAVVPIYYEPRLAKLHLGNEQLEEEAEEITGGLDDSDKNKILWAAMEDAAGSAARVEAIAKDMLQHYTTRNASLSGKAMIVCMSRRNCVKLYDALTALEGCPEVAVIMTTNIAKDPIAWNPHVRTKEQMEAIKSRFKDPDDPLKLVIVRDMWLTGFDNPAMHTLYVDKVMSGHNLIQAVNRVATVFRDKPSGLIVDYIGIGDRLRDATNKYTTSGGQGKVAFDIEEAFELAKETIGVLREMLPGGLIEINYSGANGASVHARDGYSGGLRPQEQPTRPEASYIGNTSEDARAMKFNTLHEAIPYFGALPKTEKYKLVSFAVNHLVADDELCKAFMLNEKILSSLAPIIKSHESINELAADIIYLQHVGAALRKLKNPNRSVKESAQKVKDLIHRSIESEDVVDVFQMAGIERFDISIINDDFLATAKAQKTGNELKLELIRQILNDEIKVRSFKNLAKSRKLKEAVEKILADYHNHFFDSLVAMEKLREVAKQMQEEDQRRNQLGLTDEEEAFYEILANHPNAVQDFDLIKELVQKILAEVKKSAQQPDWYKKDDTKAQLQLAVKKVLRFKVNAELQEILDEVMEQAEARYSKWGDMSVA</sequence>
<comment type="similarity">
    <text evidence="2 10">Belongs to the HsdR family.</text>
</comment>
<name>A0ABW5IRW1_9BACT</name>
<evidence type="ECO:0000256" key="7">
    <source>
        <dbReference type="ARBA" id="ARBA00022801"/>
    </source>
</evidence>
<keyword evidence="9 10" id="KW-0238">DNA-binding</keyword>
<comment type="caution">
    <text evidence="12">The sequence shown here is derived from an EMBL/GenBank/DDBJ whole genome shotgun (WGS) entry which is preliminary data.</text>
</comment>
<accession>A0ABW5IRW1</accession>
<dbReference type="PANTHER" id="PTHR30195:SF15">
    <property type="entry name" value="TYPE I RESTRICTION ENZYME HINDI ENDONUCLEASE SUBUNIT"/>
    <property type="match status" value="1"/>
</dbReference>
<dbReference type="CDD" id="cd18800">
    <property type="entry name" value="SF2_C_EcoR124I-like"/>
    <property type="match status" value="1"/>
</dbReference>
<dbReference type="Pfam" id="PF11867">
    <property type="entry name" value="T1RH-like_C"/>
    <property type="match status" value="1"/>
</dbReference>
<dbReference type="InterPro" id="IPR004473">
    <property type="entry name" value="Restrct_endonuc_typeI_HsdR"/>
</dbReference>
<dbReference type="InterPro" id="IPR027417">
    <property type="entry name" value="P-loop_NTPase"/>
</dbReference>
<keyword evidence="5 10" id="KW-0680">Restriction system</keyword>
<dbReference type="CDD" id="cd22332">
    <property type="entry name" value="HsdR_N"/>
    <property type="match status" value="1"/>
</dbReference>
<evidence type="ECO:0000313" key="13">
    <source>
        <dbReference type="Proteomes" id="UP001597544"/>
    </source>
</evidence>
<evidence type="ECO:0000256" key="3">
    <source>
        <dbReference type="ARBA" id="ARBA00022722"/>
    </source>
</evidence>
<feature type="domain" description="Helicase ATP-binding" evidence="11">
    <location>
        <begin position="278"/>
        <end position="452"/>
    </location>
</feature>
<keyword evidence="6 12" id="KW-0255">Endonuclease</keyword>
<dbReference type="InterPro" id="IPR055180">
    <property type="entry name" value="HsdR_RecA-like_helicase_dom_2"/>
</dbReference>
<evidence type="ECO:0000256" key="9">
    <source>
        <dbReference type="ARBA" id="ARBA00023125"/>
    </source>
</evidence>
<dbReference type="GO" id="GO:0009035">
    <property type="term" value="F:type I site-specific deoxyribonuclease activity"/>
    <property type="evidence" value="ECO:0007669"/>
    <property type="project" value="UniProtKB-EC"/>
</dbReference>
<keyword evidence="8 10" id="KW-0067">ATP-binding</keyword>
<dbReference type="CDD" id="cd18030">
    <property type="entry name" value="DEXHc_RE_I_HsdR"/>
    <property type="match status" value="1"/>
</dbReference>
<dbReference type="EMBL" id="JBHULU010000022">
    <property type="protein sequence ID" value="MFD2515826.1"/>
    <property type="molecule type" value="Genomic_DNA"/>
</dbReference>
<evidence type="ECO:0000256" key="4">
    <source>
        <dbReference type="ARBA" id="ARBA00022741"/>
    </source>
</evidence>
<comment type="catalytic activity">
    <reaction evidence="1 10">
        <text>Endonucleolytic cleavage of DNA to give random double-stranded fragments with terminal 5'-phosphates, ATP is simultaneously hydrolyzed.</text>
        <dbReference type="EC" id="3.1.21.3"/>
    </reaction>
</comment>
<proteinExistence type="inferred from homology"/>
<evidence type="ECO:0000256" key="6">
    <source>
        <dbReference type="ARBA" id="ARBA00022759"/>
    </source>
</evidence>
<dbReference type="InterPro" id="IPR007409">
    <property type="entry name" value="Restrct_endonuc_type1_HsdR_N"/>
</dbReference>
<dbReference type="Pfam" id="PF18766">
    <property type="entry name" value="SWI2_SNF2"/>
    <property type="match status" value="1"/>
</dbReference>
<dbReference type="EC" id="3.1.21.3" evidence="10"/>
<comment type="subunit">
    <text evidence="10">The type I restriction/modification system is composed of three polypeptides R, M and S.</text>
</comment>
<comment type="function">
    <text evidence="10">Subunit R is required for both nuclease and ATPase activities, but not for modification.</text>
</comment>
<dbReference type="PROSITE" id="PS51192">
    <property type="entry name" value="HELICASE_ATP_BIND_1"/>
    <property type="match status" value="1"/>
</dbReference>
<keyword evidence="3" id="KW-0540">Nuclease</keyword>
<reference evidence="13" key="1">
    <citation type="journal article" date="2019" name="Int. J. Syst. Evol. Microbiol.">
        <title>The Global Catalogue of Microorganisms (GCM) 10K type strain sequencing project: providing services to taxonomists for standard genome sequencing and annotation.</title>
        <authorList>
            <consortium name="The Broad Institute Genomics Platform"/>
            <consortium name="The Broad Institute Genome Sequencing Center for Infectious Disease"/>
            <person name="Wu L."/>
            <person name="Ma J."/>
        </authorList>
    </citation>
    <scope>NUCLEOTIDE SEQUENCE [LARGE SCALE GENOMIC DNA]</scope>
    <source>
        <strain evidence="13">KCTC 42498</strain>
    </source>
</reference>
<keyword evidence="7 10" id="KW-0378">Hydrolase</keyword>
<dbReference type="InterPro" id="IPR040980">
    <property type="entry name" value="SWI2_SNF2"/>
</dbReference>
<keyword evidence="4 10" id="KW-0547">Nucleotide-binding</keyword>
<dbReference type="NCBIfam" id="TIGR00348">
    <property type="entry name" value="hsdR"/>
    <property type="match status" value="1"/>
</dbReference>
<dbReference type="Pfam" id="PF04313">
    <property type="entry name" value="HSDR_N"/>
    <property type="match status" value="1"/>
</dbReference>
<dbReference type="Proteomes" id="UP001597544">
    <property type="component" value="Unassembled WGS sequence"/>
</dbReference>
<dbReference type="SMART" id="SM00487">
    <property type="entry name" value="DEXDc"/>
    <property type="match status" value="1"/>
</dbReference>
<dbReference type="RefSeq" id="WP_377511402.1">
    <property type="nucleotide sequence ID" value="NZ_JBHULU010000022.1"/>
</dbReference>
<dbReference type="PANTHER" id="PTHR30195">
    <property type="entry name" value="TYPE I SITE-SPECIFIC DEOXYRIBONUCLEASE PROTEIN SUBUNIT M AND R"/>
    <property type="match status" value="1"/>
</dbReference>
<evidence type="ECO:0000256" key="2">
    <source>
        <dbReference type="ARBA" id="ARBA00008598"/>
    </source>
</evidence>
<organism evidence="12 13">
    <name type="scientific">Pontibacter locisalis</name>
    <dbReference type="NCBI Taxonomy" id="1719035"/>
    <lineage>
        <taxon>Bacteria</taxon>
        <taxon>Pseudomonadati</taxon>
        <taxon>Bacteroidota</taxon>
        <taxon>Cytophagia</taxon>
        <taxon>Cytophagales</taxon>
        <taxon>Hymenobacteraceae</taxon>
        <taxon>Pontibacter</taxon>
    </lineage>
</organism>
<dbReference type="InterPro" id="IPR021810">
    <property type="entry name" value="T1RH-like_C"/>
</dbReference>
<dbReference type="Gene3D" id="3.90.1570.50">
    <property type="match status" value="1"/>
</dbReference>
<dbReference type="Gene3D" id="3.40.50.300">
    <property type="entry name" value="P-loop containing nucleotide triphosphate hydrolases"/>
    <property type="match status" value="3"/>
</dbReference>
<dbReference type="SUPFAM" id="SSF52540">
    <property type="entry name" value="P-loop containing nucleoside triphosphate hydrolases"/>
    <property type="match status" value="1"/>
</dbReference>
<dbReference type="InterPro" id="IPR014001">
    <property type="entry name" value="Helicase_ATP-bd"/>
</dbReference>
<protein>
    <recommendedName>
        <fullName evidence="10">Type I restriction enzyme endonuclease subunit</fullName>
        <shortName evidence="10">R protein</shortName>
        <ecNumber evidence="10">3.1.21.3</ecNumber>
    </recommendedName>
</protein>
<evidence type="ECO:0000256" key="5">
    <source>
        <dbReference type="ARBA" id="ARBA00022747"/>
    </source>
</evidence>
<evidence type="ECO:0000256" key="1">
    <source>
        <dbReference type="ARBA" id="ARBA00000851"/>
    </source>
</evidence>
<dbReference type="Pfam" id="PF22679">
    <property type="entry name" value="T1R_D3-like"/>
    <property type="match status" value="1"/>
</dbReference>